<protein>
    <recommendedName>
        <fullName evidence="4">YARHG domain-containing protein</fullName>
    </recommendedName>
</protein>
<evidence type="ECO:0000256" key="1">
    <source>
        <dbReference type="SAM" id="SignalP"/>
    </source>
</evidence>
<keyword evidence="1" id="KW-0732">Signal</keyword>
<organism evidence="2 3">
    <name type="scientific">Roseovarius nanhaiticus</name>
    <dbReference type="NCBI Taxonomy" id="573024"/>
    <lineage>
        <taxon>Bacteria</taxon>
        <taxon>Pseudomonadati</taxon>
        <taxon>Pseudomonadota</taxon>
        <taxon>Alphaproteobacteria</taxon>
        <taxon>Rhodobacterales</taxon>
        <taxon>Roseobacteraceae</taxon>
        <taxon>Roseovarius</taxon>
    </lineage>
</organism>
<evidence type="ECO:0008006" key="4">
    <source>
        <dbReference type="Google" id="ProtNLM"/>
    </source>
</evidence>
<accession>A0A1N7H6I4</accession>
<dbReference type="EMBL" id="FTNV01000002">
    <property type="protein sequence ID" value="SIS20278.1"/>
    <property type="molecule type" value="Genomic_DNA"/>
</dbReference>
<dbReference type="STRING" id="573024.SAMN05216208_2761"/>
<sequence>MHRLAAALLVVICASQAQAQAPEQQQNCPSFYRFVDFGLKGRDGVMRRGGTIFRAFRADGTHLLRPESSTCLEVEELARDGRAHPIPVVSSIGIDAQIAGLDLTELRLAASEDMVTLAAAKAASHRENLARTDAIIARGESFLCARSSEPETVSCQMLSPYPGNFPLVVYCGAGRCTTPVMARDEQLFVTASWRNSATDIEELTDEISNKLKQIHTFFEQQI</sequence>
<gene>
    <name evidence="2" type="ORF">SAMN05421666_2558</name>
</gene>
<dbReference type="RefSeq" id="WP_076534540.1">
    <property type="nucleotide sequence ID" value="NZ_FOAC01000003.1"/>
</dbReference>
<feature type="signal peptide" evidence="1">
    <location>
        <begin position="1"/>
        <end position="19"/>
    </location>
</feature>
<feature type="chain" id="PRO_5009942393" description="YARHG domain-containing protein" evidence="1">
    <location>
        <begin position="20"/>
        <end position="222"/>
    </location>
</feature>
<evidence type="ECO:0000313" key="3">
    <source>
        <dbReference type="Proteomes" id="UP000186019"/>
    </source>
</evidence>
<reference evidence="2 3" key="1">
    <citation type="submission" date="2017-01" db="EMBL/GenBank/DDBJ databases">
        <authorList>
            <person name="Mah S.A."/>
            <person name="Swanson W.J."/>
            <person name="Moy G.W."/>
            <person name="Vacquier V.D."/>
        </authorList>
    </citation>
    <scope>NUCLEOTIDE SEQUENCE [LARGE SCALE GENOMIC DNA]</scope>
    <source>
        <strain evidence="2 3">DSM 29590</strain>
    </source>
</reference>
<dbReference type="Proteomes" id="UP000186019">
    <property type="component" value="Unassembled WGS sequence"/>
</dbReference>
<evidence type="ECO:0000313" key="2">
    <source>
        <dbReference type="EMBL" id="SIS20278.1"/>
    </source>
</evidence>
<keyword evidence="3" id="KW-1185">Reference proteome</keyword>
<dbReference type="AlphaFoldDB" id="A0A1N7H6I4"/>
<dbReference type="OrthoDB" id="7877361at2"/>
<proteinExistence type="predicted"/>
<name>A0A1N7H6I4_9RHOB</name>